<feature type="signal peptide" evidence="2">
    <location>
        <begin position="1"/>
        <end position="19"/>
    </location>
</feature>
<feature type="compositionally biased region" description="Basic and acidic residues" evidence="1">
    <location>
        <begin position="274"/>
        <end position="288"/>
    </location>
</feature>
<feature type="chain" id="PRO_5021206043" description="Protein TolA" evidence="2">
    <location>
        <begin position="20"/>
        <end position="402"/>
    </location>
</feature>
<dbReference type="AlphaFoldDB" id="A0A506UHB7"/>
<evidence type="ECO:0008006" key="5">
    <source>
        <dbReference type="Google" id="ProtNLM"/>
    </source>
</evidence>
<feature type="region of interest" description="Disordered" evidence="1">
    <location>
        <begin position="45"/>
        <end position="301"/>
    </location>
</feature>
<evidence type="ECO:0000313" key="3">
    <source>
        <dbReference type="EMBL" id="TPW32701.1"/>
    </source>
</evidence>
<evidence type="ECO:0000256" key="1">
    <source>
        <dbReference type="SAM" id="MobiDB-lite"/>
    </source>
</evidence>
<feature type="compositionally biased region" description="Basic and acidic residues" evidence="1">
    <location>
        <begin position="206"/>
        <end position="253"/>
    </location>
</feature>
<evidence type="ECO:0000313" key="4">
    <source>
        <dbReference type="Proteomes" id="UP000320314"/>
    </source>
</evidence>
<name>A0A506UHB7_9HYPH</name>
<evidence type="ECO:0000256" key="2">
    <source>
        <dbReference type="SAM" id="SignalP"/>
    </source>
</evidence>
<dbReference type="EMBL" id="VHLH01000001">
    <property type="protein sequence ID" value="TPW32701.1"/>
    <property type="molecule type" value="Genomic_DNA"/>
</dbReference>
<dbReference type="Proteomes" id="UP000320314">
    <property type="component" value="Unassembled WGS sequence"/>
</dbReference>
<feature type="compositionally biased region" description="Pro residues" evidence="1">
    <location>
        <begin position="145"/>
        <end position="155"/>
    </location>
</feature>
<protein>
    <recommendedName>
        <fullName evidence="5">Protein TolA</fullName>
    </recommendedName>
</protein>
<dbReference type="RefSeq" id="WP_141165004.1">
    <property type="nucleotide sequence ID" value="NZ_VHLH01000001.1"/>
</dbReference>
<sequence length="402" mass="42876">MKTALVTSAVLHAAVISWALVSLSAPRTLDVADMEAVPVDIVPVESITRTEQGDKKAPKSDTPAPKPTQRPDPVKDAKNVGDNTVDLDGPSGEKPSKREVKAAAPPKADEKKPEISDEKAAEPKPAPKAPPKPKETEVASLPKPQETPEPAPAPAPDEAAKAAPAPDEPQPAPEDDQPAKEAAPDFASLPDAGPTPASRPKPPAPKPEEAEKKPEPKPEKKTEEPKPEEMKVAEAKPDDAPKPEDTPKDEPKPNKAAASKKSDFDADQIAAMLNRDKQQGGGAKRSDQEASLGTTKPSLDDRLTLSEMDALRSQIQRNWNIIPGLDGADEVRIRVSMRLDPSGAIVGQPQVDATGGPLQTRQTLASGARRAVQMASPFQGLPREKYDSWSEVVVNFDPSRMY</sequence>
<organism evidence="3 4">
    <name type="scientific">Pararhizobium mangrovi</name>
    <dbReference type="NCBI Taxonomy" id="2590452"/>
    <lineage>
        <taxon>Bacteria</taxon>
        <taxon>Pseudomonadati</taxon>
        <taxon>Pseudomonadota</taxon>
        <taxon>Alphaproteobacteria</taxon>
        <taxon>Hyphomicrobiales</taxon>
        <taxon>Rhizobiaceae</taxon>
        <taxon>Rhizobium/Agrobacterium group</taxon>
        <taxon>Pararhizobium</taxon>
    </lineage>
</organism>
<accession>A0A506UHB7</accession>
<gene>
    <name evidence="3" type="ORF">FJU11_00285</name>
</gene>
<reference evidence="3 4" key="1">
    <citation type="submission" date="2019-06" db="EMBL/GenBank/DDBJ databases">
        <authorList>
            <person name="Li M."/>
        </authorList>
    </citation>
    <scope>NUCLEOTIDE SEQUENCE [LARGE SCALE GENOMIC DNA]</scope>
    <source>
        <strain evidence="3 4">BGMRC6574</strain>
    </source>
</reference>
<proteinExistence type="predicted"/>
<dbReference type="OrthoDB" id="7161229at2"/>
<comment type="caution">
    <text evidence="3">The sequence shown here is derived from an EMBL/GenBank/DDBJ whole genome shotgun (WGS) entry which is preliminary data.</text>
</comment>
<keyword evidence="4" id="KW-1185">Reference proteome</keyword>
<dbReference type="Gene3D" id="3.30.1150.10">
    <property type="match status" value="1"/>
</dbReference>
<feature type="compositionally biased region" description="Basic and acidic residues" evidence="1">
    <location>
        <begin position="94"/>
        <end position="122"/>
    </location>
</feature>
<dbReference type="PRINTS" id="PR01217">
    <property type="entry name" value="PRICHEXTENSN"/>
</dbReference>
<keyword evidence="2" id="KW-0732">Signal</keyword>